<proteinExistence type="predicted"/>
<dbReference type="PANTHER" id="PTHR34585">
    <property type="match status" value="1"/>
</dbReference>
<dbReference type="PANTHER" id="PTHR34585:SF22">
    <property type="entry name" value="HELIX-TURN-HELIX DOMAIN-CONTAINING PROTEIN"/>
    <property type="match status" value="1"/>
</dbReference>
<feature type="domain" description="Helix-turn-helix" evidence="1">
    <location>
        <begin position="42"/>
        <end position="91"/>
    </location>
</feature>
<gene>
    <name evidence="2" type="ORF">MTP09_12835</name>
</gene>
<dbReference type="Pfam" id="PF12728">
    <property type="entry name" value="HTH_17"/>
    <property type="match status" value="1"/>
</dbReference>
<dbReference type="NCBIfam" id="TIGR01764">
    <property type="entry name" value="excise"/>
    <property type="match status" value="1"/>
</dbReference>
<evidence type="ECO:0000313" key="2">
    <source>
        <dbReference type="EMBL" id="UOE40776.1"/>
    </source>
</evidence>
<dbReference type="Proteomes" id="UP000831460">
    <property type="component" value="Chromosome"/>
</dbReference>
<keyword evidence="3" id="KW-1185">Reference proteome</keyword>
<dbReference type="InterPro" id="IPR009061">
    <property type="entry name" value="DNA-bd_dom_put_sf"/>
</dbReference>
<organism evidence="2 3">
    <name type="scientific">Chryseobacterium suipulveris</name>
    <dbReference type="NCBI Taxonomy" id="2929800"/>
    <lineage>
        <taxon>Bacteria</taxon>
        <taxon>Pseudomonadati</taxon>
        <taxon>Bacteroidota</taxon>
        <taxon>Flavobacteriia</taxon>
        <taxon>Flavobacteriales</taxon>
        <taxon>Weeksellaceae</taxon>
        <taxon>Chryseobacterium group</taxon>
        <taxon>Chryseobacterium</taxon>
    </lineage>
</organism>
<dbReference type="InterPro" id="IPR041657">
    <property type="entry name" value="HTH_17"/>
</dbReference>
<sequence>METLKLVQVTPESLAEIVKNAVSSELERFSDLFKKSESDSEYLTREEVCKRLKISKGTLNNRSRSGEIPSHKVGRRVLYRNCEVQEYINGQKRMSYGE</sequence>
<reference evidence="2 3" key="1">
    <citation type="submission" date="2022-03" db="EMBL/GenBank/DDBJ databases">
        <title>Chryseobacterium sp. isolated from particulate matters in swine house.</title>
        <authorList>
            <person name="Won M."/>
            <person name="Kim S.-J."/>
            <person name="Kwon S.-W."/>
        </authorList>
    </citation>
    <scope>NUCLEOTIDE SEQUENCE [LARGE SCALE GENOMIC DNA]</scope>
    <source>
        <strain evidence="2 3">SC2-2</strain>
    </source>
</reference>
<protein>
    <submittedName>
        <fullName evidence="2">Helix-turn-helix domain-containing protein</fullName>
    </submittedName>
</protein>
<dbReference type="InterPro" id="IPR010093">
    <property type="entry name" value="SinI_DNA-bd"/>
</dbReference>
<name>A0ABY4BNM1_9FLAO</name>
<dbReference type="EMBL" id="CP094532">
    <property type="protein sequence ID" value="UOE40776.1"/>
    <property type="molecule type" value="Genomic_DNA"/>
</dbReference>
<evidence type="ECO:0000259" key="1">
    <source>
        <dbReference type="Pfam" id="PF12728"/>
    </source>
</evidence>
<accession>A0ABY4BNM1</accession>
<dbReference type="SUPFAM" id="SSF46955">
    <property type="entry name" value="Putative DNA-binding domain"/>
    <property type="match status" value="1"/>
</dbReference>
<evidence type="ECO:0000313" key="3">
    <source>
        <dbReference type="Proteomes" id="UP000831460"/>
    </source>
</evidence>
<dbReference type="RefSeq" id="WP_243548745.1">
    <property type="nucleotide sequence ID" value="NZ_CP094532.1"/>
</dbReference>